<dbReference type="Proteomes" id="UP000198858">
    <property type="component" value="Chromosome I"/>
</dbReference>
<reference evidence="1 2" key="1">
    <citation type="submission" date="2016-10" db="EMBL/GenBank/DDBJ databases">
        <authorList>
            <person name="Varghese N."/>
            <person name="Submissions S."/>
        </authorList>
    </citation>
    <scope>NUCLEOTIDE SEQUENCE [LARGE SCALE GENOMIC DNA]</scope>
    <source>
        <strain evidence="1 2">Mar_2010_102</strain>
    </source>
</reference>
<sequence length="192" mass="22437">MRRTINFLLLLLFIIPLLSSCMDEPITAKKITKDYYLVWVYDKSDQKVLKTTNEGKSGIVQIPETVFAVGFNENYIIAKRHPNLEEKISQNLFDSINEHGDYLIKNPSDTVYLSKDDKIYQENGKWYHTSNGWNPPDSLKPYKKITFYHIIDIKSKNGSSHVFLNESDYLKKRKELGIPKELNFTIIDKELQ</sequence>
<organism evidence="1 2">
    <name type="scientific">Christiangramia echinicola</name>
    <dbReference type="NCBI Taxonomy" id="279359"/>
    <lineage>
        <taxon>Bacteria</taxon>
        <taxon>Pseudomonadati</taxon>
        <taxon>Bacteroidota</taxon>
        <taxon>Flavobacteriia</taxon>
        <taxon>Flavobacteriales</taxon>
        <taxon>Flavobacteriaceae</taxon>
        <taxon>Christiangramia</taxon>
    </lineage>
</organism>
<keyword evidence="2" id="KW-1185">Reference proteome</keyword>
<accession>A0A1H1KUC7</accession>
<dbReference type="EMBL" id="LT629745">
    <property type="protein sequence ID" value="SDR65961.1"/>
    <property type="molecule type" value="Genomic_DNA"/>
</dbReference>
<gene>
    <name evidence="1" type="ORF">SAMN04488552_0220</name>
</gene>
<name>A0A1H1KUC7_9FLAO</name>
<evidence type="ECO:0000313" key="1">
    <source>
        <dbReference type="EMBL" id="SDR65961.1"/>
    </source>
</evidence>
<evidence type="ECO:0000313" key="2">
    <source>
        <dbReference type="Proteomes" id="UP000198858"/>
    </source>
</evidence>
<dbReference type="AlphaFoldDB" id="A0A1H1KUC7"/>
<protein>
    <recommendedName>
        <fullName evidence="3">Lipoprotein</fullName>
    </recommendedName>
</protein>
<dbReference type="PROSITE" id="PS51257">
    <property type="entry name" value="PROKAR_LIPOPROTEIN"/>
    <property type="match status" value="1"/>
</dbReference>
<evidence type="ECO:0008006" key="3">
    <source>
        <dbReference type="Google" id="ProtNLM"/>
    </source>
</evidence>
<proteinExistence type="predicted"/>